<dbReference type="Pfam" id="PF08501">
    <property type="entry name" value="Shikimate_dh_N"/>
    <property type="match status" value="1"/>
</dbReference>
<keyword evidence="13" id="KW-1185">Reference proteome</keyword>
<dbReference type="Gene3D" id="3.40.50.720">
    <property type="entry name" value="NAD(P)-binding Rossmann-like Domain"/>
    <property type="match status" value="1"/>
</dbReference>
<dbReference type="Proteomes" id="UP000006294">
    <property type="component" value="Chromosome"/>
</dbReference>
<dbReference type="InterPro" id="IPR036291">
    <property type="entry name" value="NAD(P)-bd_dom_sf"/>
</dbReference>
<dbReference type="AlphaFoldDB" id="K0IXT6"/>
<evidence type="ECO:0000256" key="6">
    <source>
        <dbReference type="ARBA" id="ARBA00023141"/>
    </source>
</evidence>
<dbReference type="PATRIC" id="fig|698758.3.peg.1078"/>
<keyword evidence="4 8" id="KW-0521">NADP</keyword>
<feature type="binding site" evidence="8">
    <location>
        <position position="218"/>
    </location>
    <ligand>
        <name>NADP(+)</name>
        <dbReference type="ChEBI" id="CHEBI:58349"/>
    </ligand>
</feature>
<dbReference type="GO" id="GO:0008652">
    <property type="term" value="P:amino acid biosynthetic process"/>
    <property type="evidence" value="ECO:0007669"/>
    <property type="project" value="UniProtKB-KW"/>
</dbReference>
<evidence type="ECO:0000313" key="13">
    <source>
        <dbReference type="Proteomes" id="UP000006294"/>
    </source>
</evidence>
<dbReference type="EC" id="1.1.1.25" evidence="2 8"/>
<organism evidence="12 13">
    <name type="scientific">Amphibacillus xylanus (strain ATCC 51415 / DSM 6626 / JCM 7361 / LMG 17667 / NBRC 15112 / Ep01)</name>
    <dbReference type="NCBI Taxonomy" id="698758"/>
    <lineage>
        <taxon>Bacteria</taxon>
        <taxon>Bacillati</taxon>
        <taxon>Bacillota</taxon>
        <taxon>Bacilli</taxon>
        <taxon>Bacillales</taxon>
        <taxon>Bacillaceae</taxon>
        <taxon>Amphibacillus</taxon>
    </lineage>
</organism>
<dbReference type="HAMAP" id="MF_00222">
    <property type="entry name" value="Shikimate_DH_AroE"/>
    <property type="match status" value="1"/>
</dbReference>
<feature type="binding site" evidence="8">
    <location>
        <position position="241"/>
    </location>
    <ligand>
        <name>NADP(+)</name>
        <dbReference type="ChEBI" id="CHEBI:58349"/>
    </ligand>
</feature>
<dbReference type="HOGENOM" id="CLU_044063_4_1_9"/>
<dbReference type="PANTHER" id="PTHR21089:SF1">
    <property type="entry name" value="BIFUNCTIONAL 3-DEHYDROQUINATE DEHYDRATASE_SHIKIMATE DEHYDROGENASE, CHLOROPLASTIC"/>
    <property type="match status" value="1"/>
</dbReference>
<keyword evidence="5 8" id="KW-0560">Oxidoreductase</keyword>
<dbReference type="Gene3D" id="3.40.50.10860">
    <property type="entry name" value="Leucine Dehydrogenase, chain A, domain 1"/>
    <property type="match status" value="1"/>
</dbReference>
<feature type="binding site" evidence="8">
    <location>
        <begin position="126"/>
        <end position="130"/>
    </location>
    <ligand>
        <name>NADP(+)</name>
        <dbReference type="ChEBI" id="CHEBI:58349"/>
    </ligand>
</feature>
<dbReference type="GO" id="GO:0009423">
    <property type="term" value="P:chorismate biosynthetic process"/>
    <property type="evidence" value="ECO:0007669"/>
    <property type="project" value="UniProtKB-UniRule"/>
</dbReference>
<feature type="domain" description="Quinate/shikimate 5-dehydrogenase/glutamyl-tRNA reductase" evidence="9">
    <location>
        <begin position="118"/>
        <end position="193"/>
    </location>
</feature>
<evidence type="ECO:0000259" key="11">
    <source>
        <dbReference type="Pfam" id="PF18317"/>
    </source>
</evidence>
<dbReference type="PANTHER" id="PTHR21089">
    <property type="entry name" value="SHIKIMATE DEHYDROGENASE"/>
    <property type="match status" value="1"/>
</dbReference>
<dbReference type="CDD" id="cd01065">
    <property type="entry name" value="NAD_bind_Shikimate_DH"/>
    <property type="match status" value="1"/>
</dbReference>
<dbReference type="Pfam" id="PF01488">
    <property type="entry name" value="Shikimate_DH"/>
    <property type="match status" value="1"/>
</dbReference>
<dbReference type="GO" id="GO:0050661">
    <property type="term" value="F:NADP binding"/>
    <property type="evidence" value="ECO:0007669"/>
    <property type="project" value="InterPro"/>
</dbReference>
<feature type="binding site" evidence="8">
    <location>
        <position position="85"/>
    </location>
    <ligand>
        <name>shikimate</name>
        <dbReference type="ChEBI" id="CHEBI:36208"/>
    </ligand>
</feature>
<feature type="binding site" evidence="8">
    <location>
        <begin position="13"/>
        <end position="15"/>
    </location>
    <ligand>
        <name>shikimate</name>
        <dbReference type="ChEBI" id="CHEBI:36208"/>
    </ligand>
</feature>
<proteinExistence type="inferred from homology"/>
<evidence type="ECO:0000256" key="5">
    <source>
        <dbReference type="ARBA" id="ARBA00023002"/>
    </source>
</evidence>
<comment type="function">
    <text evidence="8">Involved in the biosynthesis of the chorismate, which leads to the biosynthesis of aromatic amino acids. Catalyzes the reversible NADPH linked reduction of 3-dehydroshikimate (DHSA) to yield shikimate (SA).</text>
</comment>
<sequence length="276" mass="30788">MELGLIGYPVQHSKSPWIHQHFLSETNLTGNYQLIEIHPDQFDEEIMKLKASDLSGFNVTIPYKEKIIPYLDEISPAAQKIGAVNTVVCRNNRWYGDNTDGRGLVTALKEQFPELFTGDKSVLILGAGGASRGIYYALLNEEFEEIVIANRTVIRAQALIDANPSGISSAAISFSEAEAKLNQFDLVIQTTSVGMTPHIEEQVIDLSRLKPGAVVSDIVYQPFWTKLLRDAKARGGRVHHGHEMLIYQAKLAFEMWSGKQVNAKLLKDKLKHDLLS</sequence>
<dbReference type="NCBIfam" id="TIGR00507">
    <property type="entry name" value="aroE"/>
    <property type="match status" value="1"/>
</dbReference>
<dbReference type="SUPFAM" id="SSF53223">
    <property type="entry name" value="Aminoacid dehydrogenase-like, N-terminal domain"/>
    <property type="match status" value="1"/>
</dbReference>
<gene>
    <name evidence="12" type="primary">aroD</name>
    <name evidence="8" type="synonym">aroE</name>
    <name evidence="12" type="ordered locus">AXY_10820</name>
</gene>
<comment type="catalytic activity">
    <reaction evidence="7 8">
        <text>shikimate + NADP(+) = 3-dehydroshikimate + NADPH + H(+)</text>
        <dbReference type="Rhea" id="RHEA:17737"/>
        <dbReference type="ChEBI" id="CHEBI:15378"/>
        <dbReference type="ChEBI" id="CHEBI:16630"/>
        <dbReference type="ChEBI" id="CHEBI:36208"/>
        <dbReference type="ChEBI" id="CHEBI:57783"/>
        <dbReference type="ChEBI" id="CHEBI:58349"/>
        <dbReference type="EC" id="1.1.1.25"/>
    </reaction>
</comment>
<dbReference type="UniPathway" id="UPA00053">
    <property type="reaction ID" value="UER00087"/>
</dbReference>
<feature type="binding site" evidence="8">
    <location>
        <position position="60"/>
    </location>
    <ligand>
        <name>shikimate</name>
        <dbReference type="ChEBI" id="CHEBI:36208"/>
    </ligand>
</feature>
<evidence type="ECO:0000259" key="9">
    <source>
        <dbReference type="Pfam" id="PF01488"/>
    </source>
</evidence>
<dbReference type="InterPro" id="IPR006151">
    <property type="entry name" value="Shikm_DH/Glu-tRNA_Rdtase"/>
</dbReference>
<evidence type="ECO:0000313" key="12">
    <source>
        <dbReference type="EMBL" id="BAM47214.1"/>
    </source>
</evidence>
<comment type="pathway">
    <text evidence="1 8">Metabolic intermediate biosynthesis; chorismate biosynthesis; chorismate from D-erythrose 4-phosphate and phosphoenolpyruvate: step 4/7.</text>
</comment>
<dbReference type="EMBL" id="AP012050">
    <property type="protein sequence ID" value="BAM47214.1"/>
    <property type="molecule type" value="Genomic_DNA"/>
</dbReference>
<dbReference type="SUPFAM" id="SSF51735">
    <property type="entry name" value="NAD(P)-binding Rossmann-fold domains"/>
    <property type="match status" value="1"/>
</dbReference>
<dbReference type="InterPro" id="IPR011342">
    <property type="entry name" value="Shikimate_DH"/>
</dbReference>
<reference evidence="12 13" key="1">
    <citation type="submission" date="2011-01" db="EMBL/GenBank/DDBJ databases">
        <title>Whole genome sequence of Amphibacillus xylinus NBRC 15112.</title>
        <authorList>
            <person name="Nakazawa H."/>
            <person name="Katano Y."/>
            <person name="Nakamura S."/>
            <person name="Sasagawa M."/>
            <person name="Fukada J."/>
            <person name="Arai T."/>
            <person name="Sasakura N."/>
            <person name="Mochizuki D."/>
            <person name="Hosoyama A."/>
            <person name="Harada K."/>
            <person name="Horikawa H."/>
            <person name="Kato Y."/>
            <person name="Harada T."/>
            <person name="Sasaki K."/>
            <person name="Sekiguchi M."/>
            <person name="Hodoyama M."/>
            <person name="Nishiko R."/>
            <person name="Narita H."/>
            <person name="Hanamaki A."/>
            <person name="Hata C."/>
            <person name="Konno Y."/>
            <person name="Niimura Y."/>
            <person name="Yamazaki S."/>
            <person name="Fujita N."/>
        </authorList>
    </citation>
    <scope>NUCLEOTIDE SEQUENCE [LARGE SCALE GENOMIC DNA]</scope>
    <source>
        <strain evidence="13">ATCC 51415 / DSM 6626 / JCM 7361 / LMG 17667 / NBRC 15112 / Ep01</strain>
    </source>
</reference>
<comment type="subunit">
    <text evidence="8">Homodimer.</text>
</comment>
<feature type="binding site" evidence="8">
    <location>
        <position position="220"/>
    </location>
    <ligand>
        <name>shikimate</name>
        <dbReference type="ChEBI" id="CHEBI:36208"/>
    </ligand>
</feature>
<evidence type="ECO:0000256" key="3">
    <source>
        <dbReference type="ARBA" id="ARBA00022605"/>
    </source>
</evidence>
<keyword evidence="6 8" id="KW-0057">Aromatic amino acid biosynthesis</keyword>
<evidence type="ECO:0000256" key="4">
    <source>
        <dbReference type="ARBA" id="ARBA00022857"/>
    </source>
</evidence>
<dbReference type="eggNOG" id="COG0169">
    <property type="taxonomic scope" value="Bacteria"/>
</dbReference>
<protein>
    <recommendedName>
        <fullName evidence="2 8">Shikimate dehydrogenase (NADP(+))</fullName>
        <shortName evidence="8">SDH</shortName>
        <ecNumber evidence="2 8">1.1.1.25</ecNumber>
    </recommendedName>
</protein>
<evidence type="ECO:0000256" key="2">
    <source>
        <dbReference type="ARBA" id="ARBA00012962"/>
    </source>
</evidence>
<evidence type="ECO:0000256" key="8">
    <source>
        <dbReference type="HAMAP-Rule" id="MF_00222"/>
    </source>
</evidence>
<feature type="active site" description="Proton acceptor" evidence="8">
    <location>
        <position position="64"/>
    </location>
</feature>
<dbReference type="Pfam" id="PF18317">
    <property type="entry name" value="SDH_C"/>
    <property type="match status" value="1"/>
</dbReference>
<dbReference type="GO" id="GO:0005829">
    <property type="term" value="C:cytosol"/>
    <property type="evidence" value="ECO:0007669"/>
    <property type="project" value="TreeGrafter"/>
</dbReference>
<accession>K0IXT6</accession>
<feature type="binding site" evidence="8">
    <location>
        <begin position="150"/>
        <end position="155"/>
    </location>
    <ligand>
        <name>NADP(+)</name>
        <dbReference type="ChEBI" id="CHEBI:58349"/>
    </ligand>
</feature>
<dbReference type="KEGG" id="axl:AXY_10820"/>
<evidence type="ECO:0000256" key="7">
    <source>
        <dbReference type="ARBA" id="ARBA00049442"/>
    </source>
</evidence>
<dbReference type="STRING" id="698758.AXY_10820"/>
<comment type="caution">
    <text evidence="8">Lacks conserved residue(s) required for the propagation of feature annotation.</text>
</comment>
<name>K0IXT6_AMPXN</name>
<keyword evidence="3 8" id="KW-0028">Amino-acid biosynthesis</keyword>
<dbReference type="InterPro" id="IPR041121">
    <property type="entry name" value="SDH_C"/>
</dbReference>
<dbReference type="RefSeq" id="WP_015009819.1">
    <property type="nucleotide sequence ID" value="NC_018704.1"/>
</dbReference>
<dbReference type="InterPro" id="IPR046346">
    <property type="entry name" value="Aminoacid_DH-like_N_sf"/>
</dbReference>
<dbReference type="InterPro" id="IPR013708">
    <property type="entry name" value="Shikimate_DH-bd_N"/>
</dbReference>
<dbReference type="GO" id="GO:0019632">
    <property type="term" value="P:shikimate metabolic process"/>
    <property type="evidence" value="ECO:0007669"/>
    <property type="project" value="InterPro"/>
</dbReference>
<dbReference type="InterPro" id="IPR022893">
    <property type="entry name" value="Shikimate_DH_fam"/>
</dbReference>
<comment type="similarity">
    <text evidence="8">Belongs to the shikimate dehydrogenase family.</text>
</comment>
<evidence type="ECO:0000256" key="1">
    <source>
        <dbReference type="ARBA" id="ARBA00004871"/>
    </source>
</evidence>
<evidence type="ECO:0000259" key="10">
    <source>
        <dbReference type="Pfam" id="PF08501"/>
    </source>
</evidence>
<feature type="domain" description="SDH C-terminal" evidence="11">
    <location>
        <begin position="241"/>
        <end position="269"/>
    </location>
</feature>
<dbReference type="GO" id="GO:0004764">
    <property type="term" value="F:shikimate 3-dehydrogenase (NADP+) activity"/>
    <property type="evidence" value="ECO:0007669"/>
    <property type="project" value="UniProtKB-UniRule"/>
</dbReference>
<feature type="binding site" evidence="8">
    <location>
        <position position="248"/>
    </location>
    <ligand>
        <name>shikimate</name>
        <dbReference type="ChEBI" id="CHEBI:36208"/>
    </ligand>
</feature>
<feature type="binding site" evidence="8">
    <location>
        <position position="100"/>
    </location>
    <ligand>
        <name>shikimate</name>
        <dbReference type="ChEBI" id="CHEBI:36208"/>
    </ligand>
</feature>
<dbReference type="OrthoDB" id="9792692at2"/>
<feature type="domain" description="Shikimate dehydrogenase substrate binding N-terminal" evidence="10">
    <location>
        <begin position="5"/>
        <end position="87"/>
    </location>
</feature>
<dbReference type="GO" id="GO:0009073">
    <property type="term" value="P:aromatic amino acid family biosynthetic process"/>
    <property type="evidence" value="ECO:0007669"/>
    <property type="project" value="UniProtKB-KW"/>
</dbReference>